<feature type="domain" description="Protein kinase" evidence="1">
    <location>
        <begin position="1"/>
        <end position="255"/>
    </location>
</feature>
<dbReference type="GO" id="GO:0004672">
    <property type="term" value="F:protein kinase activity"/>
    <property type="evidence" value="ECO:0007669"/>
    <property type="project" value="InterPro"/>
</dbReference>
<dbReference type="GO" id="GO:0005524">
    <property type="term" value="F:ATP binding"/>
    <property type="evidence" value="ECO:0007669"/>
    <property type="project" value="InterPro"/>
</dbReference>
<name>A0A6C0ADT1_9ZZZZ</name>
<organism evidence="2">
    <name type="scientific">viral metagenome</name>
    <dbReference type="NCBI Taxonomy" id="1070528"/>
    <lineage>
        <taxon>unclassified sequences</taxon>
        <taxon>metagenomes</taxon>
        <taxon>organismal metagenomes</taxon>
    </lineage>
</organism>
<evidence type="ECO:0000313" key="2">
    <source>
        <dbReference type="EMBL" id="QHS77630.1"/>
    </source>
</evidence>
<dbReference type="PROSITE" id="PS50011">
    <property type="entry name" value="PROTEIN_KINASE_DOM"/>
    <property type="match status" value="1"/>
</dbReference>
<protein>
    <recommendedName>
        <fullName evidence="1">Protein kinase domain-containing protein</fullName>
    </recommendedName>
</protein>
<sequence length="255" mass="30084">MSKKIGGGDEGCVYKTSNEMCFKIGFSNSIMREFSNNKLLPKLNIFYDTELVSLEQISDDNYYMNSCKIIKKIQKTGNANIKKIKDDIKKIENYNSNNKDKIDLFSLYSYLFREEKINQDIIIKMNMPYLNGKTLDSIFKKLKKDKLISYSLWIENLKLLVHLYLNVEKLNKNYNIYHNDLHNNNVIIFKDKIYLIDFGLMSFKPDKNHDLKNIQYMIEELVDIGSLNKKINKKIISGNITIYPEFDINKFLDLF</sequence>
<accession>A0A6C0ADT1</accession>
<dbReference type="EMBL" id="MN740593">
    <property type="protein sequence ID" value="QHS77630.1"/>
    <property type="molecule type" value="Genomic_DNA"/>
</dbReference>
<dbReference type="AlphaFoldDB" id="A0A6C0ADT1"/>
<dbReference type="InterPro" id="IPR011009">
    <property type="entry name" value="Kinase-like_dom_sf"/>
</dbReference>
<dbReference type="InterPro" id="IPR000719">
    <property type="entry name" value="Prot_kinase_dom"/>
</dbReference>
<reference evidence="2" key="1">
    <citation type="journal article" date="2020" name="Nature">
        <title>Giant virus diversity and host interactions through global metagenomics.</title>
        <authorList>
            <person name="Schulz F."/>
            <person name="Roux S."/>
            <person name="Paez-Espino D."/>
            <person name="Jungbluth S."/>
            <person name="Walsh D.A."/>
            <person name="Denef V.J."/>
            <person name="McMahon K.D."/>
            <person name="Konstantinidis K.T."/>
            <person name="Eloe-Fadrosh E.A."/>
            <person name="Kyrpides N.C."/>
            <person name="Woyke T."/>
        </authorList>
    </citation>
    <scope>NUCLEOTIDE SEQUENCE</scope>
    <source>
        <strain evidence="2">GVMAG-S-1021933-23</strain>
    </source>
</reference>
<dbReference type="Gene3D" id="1.10.510.10">
    <property type="entry name" value="Transferase(Phosphotransferase) domain 1"/>
    <property type="match status" value="1"/>
</dbReference>
<evidence type="ECO:0000259" key="1">
    <source>
        <dbReference type="PROSITE" id="PS50011"/>
    </source>
</evidence>
<proteinExistence type="predicted"/>
<dbReference type="SUPFAM" id="SSF56112">
    <property type="entry name" value="Protein kinase-like (PK-like)"/>
    <property type="match status" value="1"/>
</dbReference>